<feature type="transmembrane region" description="Helical" evidence="20">
    <location>
        <begin position="220"/>
        <end position="247"/>
    </location>
</feature>
<dbReference type="Gene3D" id="1.10.287.70">
    <property type="match status" value="1"/>
</dbReference>
<evidence type="ECO:0000256" key="20">
    <source>
        <dbReference type="RuleBase" id="RU363061"/>
    </source>
</evidence>
<evidence type="ECO:0000259" key="21">
    <source>
        <dbReference type="PROSITE" id="PS50855"/>
    </source>
</evidence>
<dbReference type="Pfam" id="PF00115">
    <property type="entry name" value="COX1"/>
    <property type="match status" value="1"/>
</dbReference>
<evidence type="ECO:0000256" key="10">
    <source>
        <dbReference type="ARBA" id="ARBA00022692"/>
    </source>
</evidence>
<comment type="catalytic activity">
    <reaction evidence="18 20">
        <text>4 Fe(II)-[cytochrome c] + O2 + 8 H(+)(in) = 4 Fe(III)-[cytochrome c] + 2 H2O + 4 H(+)(out)</text>
        <dbReference type="Rhea" id="RHEA:11436"/>
        <dbReference type="Rhea" id="RHEA-COMP:10350"/>
        <dbReference type="Rhea" id="RHEA-COMP:14399"/>
        <dbReference type="ChEBI" id="CHEBI:15377"/>
        <dbReference type="ChEBI" id="CHEBI:15378"/>
        <dbReference type="ChEBI" id="CHEBI:15379"/>
        <dbReference type="ChEBI" id="CHEBI:29033"/>
        <dbReference type="ChEBI" id="CHEBI:29034"/>
        <dbReference type="EC" id="7.1.1.9"/>
    </reaction>
</comment>
<evidence type="ECO:0000256" key="1">
    <source>
        <dbReference type="ARBA" id="ARBA00004651"/>
    </source>
</evidence>
<evidence type="ECO:0000256" key="17">
    <source>
        <dbReference type="ARBA" id="ARBA00023136"/>
    </source>
</evidence>
<feature type="transmembrane region" description="Helical" evidence="20">
    <location>
        <begin position="131"/>
        <end position="155"/>
    </location>
</feature>
<dbReference type="SUPFAM" id="SSF81442">
    <property type="entry name" value="Cytochrome c oxidase subunit I-like"/>
    <property type="match status" value="1"/>
</dbReference>
<dbReference type="InterPro" id="IPR023616">
    <property type="entry name" value="Cyt_c_oxase-like_su1_dom"/>
</dbReference>
<dbReference type="PRINTS" id="PR01165">
    <property type="entry name" value="CYCOXIDASEI"/>
</dbReference>
<keyword evidence="14 20" id="KW-1133">Transmembrane helix</keyword>
<evidence type="ECO:0000256" key="19">
    <source>
        <dbReference type="RuleBase" id="RU000370"/>
    </source>
</evidence>
<evidence type="ECO:0000256" key="4">
    <source>
        <dbReference type="ARBA" id="ARBA00012949"/>
    </source>
</evidence>
<dbReference type="NCBIfam" id="TIGR02891">
    <property type="entry name" value="CtaD_CoxA"/>
    <property type="match status" value="1"/>
</dbReference>
<keyword evidence="13 19" id="KW-0249">Electron transport</keyword>
<proteinExistence type="inferred from homology"/>
<dbReference type="CDD" id="cd01662">
    <property type="entry name" value="Ubiquinol_Oxidase_I"/>
    <property type="match status" value="1"/>
</dbReference>
<accession>A0A364K5E7</accession>
<keyword evidence="8 19" id="KW-0349">Heme</keyword>
<feature type="transmembrane region" description="Helical" evidence="20">
    <location>
        <begin position="55"/>
        <end position="75"/>
    </location>
</feature>
<evidence type="ECO:0000256" key="9">
    <source>
        <dbReference type="ARBA" id="ARBA00022660"/>
    </source>
</evidence>
<dbReference type="PANTHER" id="PTHR10422">
    <property type="entry name" value="CYTOCHROME C OXIDASE SUBUNIT 1"/>
    <property type="match status" value="1"/>
</dbReference>
<dbReference type="OrthoDB" id="9759913at2"/>
<feature type="transmembrane region" description="Helical" evidence="20">
    <location>
        <begin position="95"/>
        <end position="119"/>
    </location>
</feature>
<name>A0A364K5E7_9BACL</name>
<dbReference type="AlphaFoldDB" id="A0A364K5E7"/>
<keyword evidence="16 20" id="KW-0186">Copper</keyword>
<evidence type="ECO:0000256" key="16">
    <source>
        <dbReference type="ARBA" id="ARBA00023008"/>
    </source>
</evidence>
<comment type="function">
    <text evidence="20">Cytochrome c oxidase is the component of the respiratory chain that catalyzes the reduction of oxygen to water. Subunits 1-3 form the functional core of the enzyme complex. CO I is the catalytic subunit of the enzyme. Electrons originating in cytochrome c are transferred via the copper A center of subunit 2 and heme A of subunit 1 to the bimetallic center formed by heme A3 and copper B.</text>
</comment>
<evidence type="ECO:0000256" key="15">
    <source>
        <dbReference type="ARBA" id="ARBA00023004"/>
    </source>
</evidence>
<comment type="pathway">
    <text evidence="2 20">Energy metabolism; oxidative phosphorylation.</text>
</comment>
<keyword evidence="17 20" id="KW-0472">Membrane</keyword>
<evidence type="ECO:0000256" key="2">
    <source>
        <dbReference type="ARBA" id="ARBA00004673"/>
    </source>
</evidence>
<comment type="subcellular location">
    <subcellularLocation>
        <location evidence="1 20">Cell membrane</location>
        <topology evidence="1 20">Multi-pass membrane protein</topology>
    </subcellularLocation>
</comment>
<evidence type="ECO:0000256" key="14">
    <source>
        <dbReference type="ARBA" id="ARBA00022989"/>
    </source>
</evidence>
<keyword evidence="15 20" id="KW-0408">Iron</keyword>
<protein>
    <recommendedName>
        <fullName evidence="5 20">Cytochrome c oxidase subunit 1</fullName>
        <ecNumber evidence="4 20">7.1.1.9</ecNumber>
    </recommendedName>
</protein>
<feature type="transmembrane region" description="Helical" evidence="20">
    <location>
        <begin position="373"/>
        <end position="393"/>
    </location>
</feature>
<dbReference type="InterPro" id="IPR023615">
    <property type="entry name" value="Cyt_c_Oxase_su1_BS"/>
</dbReference>
<feature type="transmembrane region" description="Helical" evidence="20">
    <location>
        <begin position="267"/>
        <end position="291"/>
    </location>
</feature>
<dbReference type="FunFam" id="1.20.210.10:FF:000006">
    <property type="entry name" value="Cytochrome c oxidase subunit 1"/>
    <property type="match status" value="1"/>
</dbReference>
<dbReference type="PROSITE" id="PS00077">
    <property type="entry name" value="COX1_CUB"/>
    <property type="match status" value="1"/>
</dbReference>
<keyword evidence="9 19" id="KW-0679">Respiratory chain</keyword>
<feature type="transmembrane region" description="Helical" evidence="20">
    <location>
        <begin position="413"/>
        <end position="433"/>
    </location>
</feature>
<sequence>MEGGTTVGTLLILLVLTLFLAAILTGGYNKEFLLRARQTKVWDWLTTVDHKKIGIMYFLSGFFFLLIGGLEAIFMRLQLAVPNNDLFTGDIFNQLLTMHGTTMIFLAAMPMIFGLINVIMPLQIGARDVAFPFLNSLGFWLFFWGGILLNLSWFFGGAPNAGWTSYTSLALNSYSPGLGVDYYVLGLQITGIGSLMSGINFIATIINMRTPGMTFLRMPMFTWTSFVTSALLVFAMPPLTVALLLLMFDRVFGAAIFDHAMGGSSVIWQHLFWIFGHPEVYIVILPAFGIMSEIISTFSKKRLFGYTSMVFATVLIGFLGFMVWVHHMFTVGLGPMSNSIFAVATMAIAVPTGIKVFNWLFTMWGGEIHFKTPMLWAVGFVPTFVIGGMTGVMLSVPPADYQYQDSYFVVAHFHYVLVGGTAFALFAGAYYWWPKMFGKMLSEKLGKWHFWLFFIGFHMTFFPQHFLGLFGMPRRVFTYQANHGLELLNLISSIGVIGMTLGTIFFMVAVVQAARSKELAPADPWDGRTLEWSIPSPVPEYNFAQLPLVRGADAFWLEKQAGNKEMTPAEPLGSIHMPSGSYIPMLMSLGLFVAGYGFVVKSWIIGAIGIAFTFIMMYIRSFEQDFGYHIEPEEINGSAKAKEVKA</sequence>
<organism evidence="22 23">
    <name type="scientific">Thermoflavimicrobium daqui</name>
    <dbReference type="NCBI Taxonomy" id="2137476"/>
    <lineage>
        <taxon>Bacteria</taxon>
        <taxon>Bacillati</taxon>
        <taxon>Bacillota</taxon>
        <taxon>Bacilli</taxon>
        <taxon>Bacillales</taxon>
        <taxon>Thermoactinomycetaceae</taxon>
        <taxon>Thermoflavimicrobium</taxon>
    </lineage>
</organism>
<evidence type="ECO:0000256" key="18">
    <source>
        <dbReference type="ARBA" id="ARBA00047816"/>
    </source>
</evidence>
<feature type="transmembrane region" description="Helical" evidence="20">
    <location>
        <begin position="303"/>
        <end position="327"/>
    </location>
</feature>
<feature type="transmembrane region" description="Helical" evidence="20">
    <location>
        <begin position="182"/>
        <end position="208"/>
    </location>
</feature>
<dbReference type="GO" id="GO:0006119">
    <property type="term" value="P:oxidative phosphorylation"/>
    <property type="evidence" value="ECO:0007669"/>
    <property type="project" value="UniProtKB-UniPathway"/>
</dbReference>
<feature type="transmembrane region" description="Helical" evidence="20">
    <location>
        <begin position="603"/>
        <end position="619"/>
    </location>
</feature>
<evidence type="ECO:0000256" key="5">
    <source>
        <dbReference type="ARBA" id="ARBA00015947"/>
    </source>
</evidence>
<dbReference type="GO" id="GO:0022904">
    <property type="term" value="P:respiratory electron transport chain"/>
    <property type="evidence" value="ECO:0007669"/>
    <property type="project" value="TreeGrafter"/>
</dbReference>
<evidence type="ECO:0000313" key="22">
    <source>
        <dbReference type="EMBL" id="RAL24608.1"/>
    </source>
</evidence>
<keyword evidence="23" id="KW-1185">Reference proteome</keyword>
<dbReference type="GO" id="GO:0005886">
    <property type="term" value="C:plasma membrane"/>
    <property type="evidence" value="ECO:0007669"/>
    <property type="project" value="UniProtKB-SubCell"/>
</dbReference>
<dbReference type="UniPathway" id="UPA00705"/>
<keyword evidence="11 20" id="KW-0479">Metal-binding</keyword>
<dbReference type="InterPro" id="IPR036927">
    <property type="entry name" value="Cyt_c_oxase-like_su1_sf"/>
</dbReference>
<evidence type="ECO:0000313" key="23">
    <source>
        <dbReference type="Proteomes" id="UP000251213"/>
    </source>
</evidence>
<feature type="transmembrane region" description="Helical" evidence="20">
    <location>
        <begin position="487"/>
        <end position="511"/>
    </location>
</feature>
<gene>
    <name evidence="22" type="primary">ctaD</name>
    <name evidence="22" type="ORF">DL897_08355</name>
</gene>
<reference evidence="22 23" key="1">
    <citation type="submission" date="2018-06" db="EMBL/GenBank/DDBJ databases">
        <title>Thermoflavimicrobium daqus sp. nov., a thermophilic microbe isolated from Moutai-flavour Daqu.</title>
        <authorList>
            <person name="Wang X."/>
            <person name="Zhou H."/>
        </authorList>
    </citation>
    <scope>NUCLEOTIDE SEQUENCE [LARGE SCALE GENOMIC DNA]</scope>
    <source>
        <strain evidence="22 23">FBKL4.011</strain>
    </source>
</reference>
<comment type="similarity">
    <text evidence="3 19">Belongs to the heme-copper respiratory oxidase family.</text>
</comment>
<evidence type="ECO:0000256" key="12">
    <source>
        <dbReference type="ARBA" id="ARBA00022967"/>
    </source>
</evidence>
<keyword evidence="6 19" id="KW-0813">Transport</keyword>
<keyword evidence="7 20" id="KW-1003">Cell membrane</keyword>
<evidence type="ECO:0000256" key="3">
    <source>
        <dbReference type="ARBA" id="ARBA00009578"/>
    </source>
</evidence>
<comment type="caution">
    <text evidence="22">The sequence shown here is derived from an EMBL/GenBank/DDBJ whole genome shotgun (WGS) entry which is preliminary data.</text>
</comment>
<dbReference type="PROSITE" id="PS50855">
    <property type="entry name" value="COX1"/>
    <property type="match status" value="1"/>
</dbReference>
<dbReference type="InterPro" id="IPR014241">
    <property type="entry name" value="Cyt_c_oxidase_su1_bac"/>
</dbReference>
<dbReference type="GO" id="GO:0004129">
    <property type="term" value="F:cytochrome-c oxidase activity"/>
    <property type="evidence" value="ECO:0007669"/>
    <property type="project" value="UniProtKB-EC"/>
</dbReference>
<evidence type="ECO:0000256" key="7">
    <source>
        <dbReference type="ARBA" id="ARBA00022475"/>
    </source>
</evidence>
<dbReference type="EC" id="7.1.1.9" evidence="4 20"/>
<dbReference type="GO" id="GO:0046872">
    <property type="term" value="F:metal ion binding"/>
    <property type="evidence" value="ECO:0007669"/>
    <property type="project" value="UniProtKB-KW"/>
</dbReference>
<keyword evidence="10 19" id="KW-0812">Transmembrane</keyword>
<dbReference type="Gene3D" id="1.20.210.10">
    <property type="entry name" value="Cytochrome c oxidase-like, subunit I domain"/>
    <property type="match status" value="1"/>
</dbReference>
<dbReference type="GO" id="GO:0020037">
    <property type="term" value="F:heme binding"/>
    <property type="evidence" value="ECO:0007669"/>
    <property type="project" value="InterPro"/>
</dbReference>
<dbReference type="GO" id="GO:0015990">
    <property type="term" value="P:electron transport coupled proton transport"/>
    <property type="evidence" value="ECO:0007669"/>
    <property type="project" value="InterPro"/>
</dbReference>
<evidence type="ECO:0000256" key="8">
    <source>
        <dbReference type="ARBA" id="ARBA00022617"/>
    </source>
</evidence>
<feature type="transmembrane region" description="Helical" evidence="20">
    <location>
        <begin position="6"/>
        <end position="28"/>
    </location>
</feature>
<evidence type="ECO:0000256" key="11">
    <source>
        <dbReference type="ARBA" id="ARBA00022723"/>
    </source>
</evidence>
<reference evidence="22 23" key="2">
    <citation type="submission" date="2018-06" db="EMBL/GenBank/DDBJ databases">
        <authorList>
            <person name="Zhirakovskaya E."/>
        </authorList>
    </citation>
    <scope>NUCLEOTIDE SEQUENCE [LARGE SCALE GENOMIC DNA]</scope>
    <source>
        <strain evidence="22 23">FBKL4.011</strain>
    </source>
</reference>
<dbReference type="Proteomes" id="UP000251213">
    <property type="component" value="Unassembled WGS sequence"/>
</dbReference>
<dbReference type="PANTHER" id="PTHR10422:SF44">
    <property type="entry name" value="CYTOCHROME C OXIDASE SUBUNIT 1"/>
    <property type="match status" value="1"/>
</dbReference>
<feature type="transmembrane region" description="Helical" evidence="20">
    <location>
        <begin position="445"/>
        <end position="467"/>
    </location>
</feature>
<keyword evidence="12" id="KW-1278">Translocase</keyword>
<feature type="transmembrane region" description="Helical" evidence="20">
    <location>
        <begin position="339"/>
        <end position="361"/>
    </location>
</feature>
<dbReference type="InterPro" id="IPR000883">
    <property type="entry name" value="Cyt_C_Oxase_1"/>
</dbReference>
<feature type="domain" description="Cytochrome oxidase subunit I profile" evidence="21">
    <location>
        <begin position="38"/>
        <end position="550"/>
    </location>
</feature>
<dbReference type="EMBL" id="QJKK01000004">
    <property type="protein sequence ID" value="RAL24608.1"/>
    <property type="molecule type" value="Genomic_DNA"/>
</dbReference>
<evidence type="ECO:0000256" key="13">
    <source>
        <dbReference type="ARBA" id="ARBA00022982"/>
    </source>
</evidence>
<evidence type="ECO:0000256" key="6">
    <source>
        <dbReference type="ARBA" id="ARBA00022448"/>
    </source>
</evidence>